<proteinExistence type="predicted"/>
<dbReference type="AlphaFoldDB" id="A0A317Y9M5"/>
<dbReference type="Proteomes" id="UP000251960">
    <property type="component" value="Chromosome 1"/>
</dbReference>
<reference evidence="1" key="1">
    <citation type="journal article" date="2018" name="Nat. Genet.">
        <title>Extensive intraspecific gene order and gene structural variations between Mo17 and other maize genomes.</title>
        <authorList>
            <person name="Sun S."/>
            <person name="Zhou Y."/>
            <person name="Chen J."/>
            <person name="Shi J."/>
            <person name="Zhao H."/>
            <person name="Zhao H."/>
            <person name="Song W."/>
            <person name="Zhang M."/>
            <person name="Cui Y."/>
            <person name="Dong X."/>
            <person name="Liu H."/>
            <person name="Ma X."/>
            <person name="Jiao Y."/>
            <person name="Wang B."/>
            <person name="Wei X."/>
            <person name="Stein J.C."/>
            <person name="Glaubitz J.C."/>
            <person name="Lu F."/>
            <person name="Yu G."/>
            <person name="Liang C."/>
            <person name="Fengler K."/>
            <person name="Li B."/>
            <person name="Rafalski A."/>
            <person name="Schnable P.S."/>
            <person name="Ware D.H."/>
            <person name="Buckler E.S."/>
            <person name="Lai J."/>
        </authorList>
    </citation>
    <scope>NUCLEOTIDE SEQUENCE [LARGE SCALE GENOMIC DNA]</scope>
    <source>
        <tissue evidence="1">Seedling</tissue>
    </source>
</reference>
<comment type="caution">
    <text evidence="1">The sequence shown here is derived from an EMBL/GenBank/DDBJ whole genome shotgun (WGS) entry which is preliminary data.</text>
</comment>
<gene>
    <name evidence="1" type="ORF">Zm00014a_039770</name>
</gene>
<evidence type="ECO:0000313" key="1">
    <source>
        <dbReference type="EMBL" id="PWZ55378.1"/>
    </source>
</evidence>
<name>A0A317Y9M5_MAIZE</name>
<protein>
    <submittedName>
        <fullName evidence="1">Uncharacterized protein</fullName>
    </submittedName>
</protein>
<dbReference type="EMBL" id="NCVQ01000001">
    <property type="protein sequence ID" value="PWZ55378.1"/>
    <property type="molecule type" value="Genomic_DNA"/>
</dbReference>
<sequence length="73" mass="8177">MRGLRDWLGKQRFEPQVMAELVHLIKRPMDRYAAGARGGDGNAPDRMCRVPWSATAASCWRGSTARSSTPTTW</sequence>
<accession>A0A317Y9M5</accession>
<organism evidence="1">
    <name type="scientific">Zea mays</name>
    <name type="common">Maize</name>
    <dbReference type="NCBI Taxonomy" id="4577"/>
    <lineage>
        <taxon>Eukaryota</taxon>
        <taxon>Viridiplantae</taxon>
        <taxon>Streptophyta</taxon>
        <taxon>Embryophyta</taxon>
        <taxon>Tracheophyta</taxon>
        <taxon>Spermatophyta</taxon>
        <taxon>Magnoliopsida</taxon>
        <taxon>Liliopsida</taxon>
        <taxon>Poales</taxon>
        <taxon>Poaceae</taxon>
        <taxon>PACMAD clade</taxon>
        <taxon>Panicoideae</taxon>
        <taxon>Andropogonodae</taxon>
        <taxon>Andropogoneae</taxon>
        <taxon>Tripsacinae</taxon>
        <taxon>Zea</taxon>
    </lineage>
</organism>